<name>A0A7L4YMI0_9ACTN</name>
<dbReference type="InterPro" id="IPR046112">
    <property type="entry name" value="DUF6049"/>
</dbReference>
<dbReference type="RefSeq" id="WP_159545028.1">
    <property type="nucleotide sequence ID" value="NZ_CP047156.1"/>
</dbReference>
<sequence>MPLRLLLAFIVALLTLTLAAPAGAVDDPTAGPARKNPLPVKITITSIAPTIATAGEAAPTGVTVTATITNTGEQPIDDLWVRLQRAGRVDSRAALGAIDAKQPPYDGATGPETDLPDPLTPGGAQTITLTASFAELAISDSGTYPILINLNGEINGDASRVGQAAFYLPYADAITGQVQAAWLWPLIDRPRQSATAGIFLDDELAAQISDGGRLDTLLQAAEDGGTAAKLTLLIDPALVADLAAMRDGYTFRGPDGTLLPGKGQADAATYLSRLTDLAAKVPVATTSYGDMDTVALVRAGLGELVSRSRNYGSSIVESELGVSTIDDLDWPENGVITTDAAAADQVAGVSRFVLSGAAYGQDDYLSSPDSVTESAASPMPDGATALVADPALSRIIGEGQAYAAGPVAATQRLTTELFTIVQEAPTRVRNVVLTPPRRWAPEPEYAESLLALTSSTPWIAPLGLDEVASAPAVDRGALVYPTSLSQNELPANSLDELPPVMAELSSLSSVFTADEVDQVIGQPTAALYGAASTSLRGDPQRFATVVNGINQQLQNVRNAVRIVPPSNGTYTLSSSEAPLVFTIENTLGVTVRYRITLDEARSRGLSAEDSGTLEIGPNQRATVQLNTTVERSGSFSVVAKLVTPEGAPLGEDVRIRVTSSAYGTVALAVTGAAFVMLLLLIGRRAFKRHRFRTEQRALLATDIAPHEVRLEPDLIGTSWLDEPVPDNADAADEPDSSAEPRSRPPKDGA</sequence>
<evidence type="ECO:0000256" key="3">
    <source>
        <dbReference type="SAM" id="SignalP"/>
    </source>
</evidence>
<feature type="region of interest" description="Disordered" evidence="1">
    <location>
        <begin position="717"/>
        <end position="749"/>
    </location>
</feature>
<evidence type="ECO:0008006" key="6">
    <source>
        <dbReference type="Google" id="ProtNLM"/>
    </source>
</evidence>
<proteinExistence type="predicted"/>
<dbReference type="Proteomes" id="UP000463857">
    <property type="component" value="Chromosome"/>
</dbReference>
<dbReference type="InterPro" id="IPR013783">
    <property type="entry name" value="Ig-like_fold"/>
</dbReference>
<keyword evidence="2" id="KW-0812">Transmembrane</keyword>
<evidence type="ECO:0000256" key="2">
    <source>
        <dbReference type="SAM" id="Phobius"/>
    </source>
</evidence>
<dbReference type="GO" id="GO:0005975">
    <property type="term" value="P:carbohydrate metabolic process"/>
    <property type="evidence" value="ECO:0007669"/>
    <property type="project" value="UniProtKB-ARBA"/>
</dbReference>
<dbReference type="Gene3D" id="2.60.40.10">
    <property type="entry name" value="Immunoglobulins"/>
    <property type="match status" value="1"/>
</dbReference>
<evidence type="ECO:0000256" key="1">
    <source>
        <dbReference type="SAM" id="MobiDB-lite"/>
    </source>
</evidence>
<keyword evidence="5" id="KW-1185">Reference proteome</keyword>
<reference evidence="4 5" key="1">
    <citation type="journal article" date="2018" name="Int. J. Syst. Evol. Microbiol.">
        <title>Epidermidibacterium keratini gen. nov., sp. nov., a member of the family Sporichthyaceae, isolated from keratin epidermis.</title>
        <authorList>
            <person name="Lee D.G."/>
            <person name="Trujillo M.E."/>
            <person name="Kang S."/>
            <person name="Nam J.J."/>
            <person name="Kim Y.J."/>
        </authorList>
    </citation>
    <scope>NUCLEOTIDE SEQUENCE [LARGE SCALE GENOMIC DNA]</scope>
    <source>
        <strain evidence="4 5">EPI-7</strain>
    </source>
</reference>
<organism evidence="4 5">
    <name type="scientific">Epidermidibacterium keratini</name>
    <dbReference type="NCBI Taxonomy" id="1891644"/>
    <lineage>
        <taxon>Bacteria</taxon>
        <taxon>Bacillati</taxon>
        <taxon>Actinomycetota</taxon>
        <taxon>Actinomycetes</taxon>
        <taxon>Sporichthyales</taxon>
        <taxon>Sporichthyaceae</taxon>
        <taxon>Epidermidibacterium</taxon>
    </lineage>
</organism>
<dbReference type="OrthoDB" id="3797035at2"/>
<dbReference type="KEGG" id="eke:EK0264_09500"/>
<feature type="chain" id="PRO_5029780603" description="Glycoprotein" evidence="3">
    <location>
        <begin position="25"/>
        <end position="749"/>
    </location>
</feature>
<gene>
    <name evidence="4" type="ORF">EK0264_09500</name>
</gene>
<feature type="compositionally biased region" description="Basic and acidic residues" evidence="1">
    <location>
        <begin position="738"/>
        <end position="749"/>
    </location>
</feature>
<dbReference type="EMBL" id="CP047156">
    <property type="protein sequence ID" value="QHC00491.1"/>
    <property type="molecule type" value="Genomic_DNA"/>
</dbReference>
<accession>A0A7L4YMI0</accession>
<feature type="transmembrane region" description="Helical" evidence="2">
    <location>
        <begin position="661"/>
        <end position="682"/>
    </location>
</feature>
<keyword evidence="3" id="KW-0732">Signal</keyword>
<keyword evidence="2" id="KW-0472">Membrane</keyword>
<evidence type="ECO:0000313" key="4">
    <source>
        <dbReference type="EMBL" id="QHC00491.1"/>
    </source>
</evidence>
<evidence type="ECO:0000313" key="5">
    <source>
        <dbReference type="Proteomes" id="UP000463857"/>
    </source>
</evidence>
<feature type="signal peptide" evidence="3">
    <location>
        <begin position="1"/>
        <end position="24"/>
    </location>
</feature>
<protein>
    <recommendedName>
        <fullName evidence="6">Glycoprotein</fullName>
    </recommendedName>
</protein>
<keyword evidence="2" id="KW-1133">Transmembrane helix</keyword>
<dbReference type="Pfam" id="PF19516">
    <property type="entry name" value="DUF6049"/>
    <property type="match status" value="1"/>
</dbReference>
<dbReference type="InParanoid" id="A0A7L4YMI0"/>
<dbReference type="AlphaFoldDB" id="A0A7L4YMI0"/>